<evidence type="ECO:0000256" key="1">
    <source>
        <dbReference type="ARBA" id="ARBA00004300"/>
    </source>
</evidence>
<organism evidence="8">
    <name type="scientific">Nippostrongylus brasiliensis</name>
    <name type="common">Rat hookworm</name>
    <dbReference type="NCBI Taxonomy" id="27835"/>
    <lineage>
        <taxon>Eukaryota</taxon>
        <taxon>Metazoa</taxon>
        <taxon>Ecdysozoa</taxon>
        <taxon>Nematoda</taxon>
        <taxon>Chromadorea</taxon>
        <taxon>Rhabditida</taxon>
        <taxon>Rhabditina</taxon>
        <taxon>Rhabditomorpha</taxon>
        <taxon>Strongyloidea</taxon>
        <taxon>Heligmosomidae</taxon>
        <taxon>Nippostrongylus</taxon>
    </lineage>
</organism>
<evidence type="ECO:0000256" key="4">
    <source>
        <dbReference type="ARBA" id="ARBA00023212"/>
    </source>
</evidence>
<dbReference type="PANTHER" id="PTHR18905">
    <property type="entry name" value="NINEIN"/>
    <property type="match status" value="1"/>
</dbReference>
<dbReference type="STRING" id="27835.A0A0N4XCH5"/>
<evidence type="ECO:0000313" key="8">
    <source>
        <dbReference type="WBParaSite" id="NBR_0000015101-mRNA-1"/>
    </source>
</evidence>
<dbReference type="AlphaFoldDB" id="A0A0N4XCH5"/>
<evidence type="ECO:0000259" key="5">
    <source>
        <dbReference type="PROSITE" id="PS50222"/>
    </source>
</evidence>
<keyword evidence="4" id="KW-0206">Cytoskeleton</keyword>
<dbReference type="InterPro" id="IPR011992">
    <property type="entry name" value="EF-hand-dom_pair"/>
</dbReference>
<dbReference type="GO" id="GO:0005509">
    <property type="term" value="F:calcium ion binding"/>
    <property type="evidence" value="ECO:0007669"/>
    <property type="project" value="InterPro"/>
</dbReference>
<keyword evidence="3" id="KW-0597">Phosphoprotein</keyword>
<dbReference type="PROSITE" id="PS50222">
    <property type="entry name" value="EF_HAND_2"/>
    <property type="match status" value="1"/>
</dbReference>
<sequence length="207" mass="23458">MCFRLSRYETRLLCENTPELVELSVVDINSLFERADVDHSGHISLQQFLTQYRHQKRLSAEVHFIADSFISSLNLFEALDSTSSGSVDSHDLLEYWNKAGLRVDEGIAVLKEAGQPMGGSINSIFLSGFLERKLSKAISEAPVSVKAAVIALHSCIDNLRCVVREGESRAEHLYKQLQLGNQRRTLLIEELEHNQISIEQGYERRLR</sequence>
<comment type="subcellular location">
    <subcellularLocation>
        <location evidence="1">Cytoplasm</location>
        <location evidence="1">Cytoskeleton</location>
        <location evidence="1">Microtubule organizing center</location>
        <location evidence="1">Centrosome</location>
    </subcellularLocation>
</comment>
<evidence type="ECO:0000313" key="6">
    <source>
        <dbReference type="EMBL" id="VDL62444.1"/>
    </source>
</evidence>
<dbReference type="SUPFAM" id="SSF47473">
    <property type="entry name" value="EF-hand"/>
    <property type="match status" value="1"/>
</dbReference>
<keyword evidence="7" id="KW-1185">Reference proteome</keyword>
<evidence type="ECO:0000256" key="3">
    <source>
        <dbReference type="ARBA" id="ARBA00022553"/>
    </source>
</evidence>
<protein>
    <submittedName>
        <fullName evidence="8">EF-hand domain-containing protein</fullName>
    </submittedName>
</protein>
<dbReference type="EMBL" id="UYSL01000040">
    <property type="protein sequence ID" value="VDL62444.1"/>
    <property type="molecule type" value="Genomic_DNA"/>
</dbReference>
<dbReference type="GO" id="GO:0005813">
    <property type="term" value="C:centrosome"/>
    <property type="evidence" value="ECO:0007669"/>
    <property type="project" value="UniProtKB-SubCell"/>
</dbReference>
<reference evidence="8" key="1">
    <citation type="submission" date="2017-02" db="UniProtKB">
        <authorList>
            <consortium name="WormBaseParasite"/>
        </authorList>
    </citation>
    <scope>IDENTIFICATION</scope>
</reference>
<accession>A0A0N4XCH5</accession>
<name>A0A0N4XCH5_NIPBR</name>
<proteinExistence type="predicted"/>
<evidence type="ECO:0000256" key="2">
    <source>
        <dbReference type="ARBA" id="ARBA00022490"/>
    </source>
</evidence>
<dbReference type="GO" id="GO:0034454">
    <property type="term" value="P:microtubule anchoring at centrosome"/>
    <property type="evidence" value="ECO:0007669"/>
    <property type="project" value="TreeGrafter"/>
</dbReference>
<evidence type="ECO:0000313" key="7">
    <source>
        <dbReference type="Proteomes" id="UP000271162"/>
    </source>
</evidence>
<dbReference type="WBParaSite" id="NBR_0000015101-mRNA-1">
    <property type="protein sequence ID" value="NBR_0000015101-mRNA-1"/>
    <property type="gene ID" value="NBR_0000015101"/>
</dbReference>
<dbReference type="PANTHER" id="PTHR18905:SF13">
    <property type="entry name" value="NON-CENTROSOMAL MICROTUBULE ARRAY"/>
    <property type="match status" value="1"/>
</dbReference>
<gene>
    <name evidence="6" type="ORF">NBR_LOCUS152</name>
</gene>
<reference evidence="6 7" key="2">
    <citation type="submission" date="2018-11" db="EMBL/GenBank/DDBJ databases">
        <authorList>
            <consortium name="Pathogen Informatics"/>
        </authorList>
    </citation>
    <scope>NUCLEOTIDE SEQUENCE [LARGE SCALE GENOMIC DNA]</scope>
</reference>
<dbReference type="Gene3D" id="1.10.238.10">
    <property type="entry name" value="EF-hand"/>
    <property type="match status" value="1"/>
</dbReference>
<dbReference type="Proteomes" id="UP000271162">
    <property type="component" value="Unassembled WGS sequence"/>
</dbReference>
<dbReference type="InterPro" id="IPR002048">
    <property type="entry name" value="EF_hand_dom"/>
</dbReference>
<keyword evidence="2" id="KW-0963">Cytoplasm</keyword>
<feature type="domain" description="EF-hand" evidence="5">
    <location>
        <begin position="23"/>
        <end position="58"/>
    </location>
</feature>